<evidence type="ECO:0008006" key="5">
    <source>
        <dbReference type="Google" id="ProtNLM"/>
    </source>
</evidence>
<dbReference type="Gene3D" id="2.60.40.420">
    <property type="entry name" value="Cupredoxins - blue copper proteins"/>
    <property type="match status" value="1"/>
</dbReference>
<feature type="signal peptide" evidence="2">
    <location>
        <begin position="1"/>
        <end position="19"/>
    </location>
</feature>
<reference evidence="3 4" key="1">
    <citation type="submission" date="2016-12" db="EMBL/GenBank/DDBJ databases">
        <authorList>
            <person name="Song W.-J."/>
            <person name="Kurnit D.M."/>
        </authorList>
    </citation>
    <scope>NUCLEOTIDE SEQUENCE [LARGE SCALE GENOMIC DNA]</scope>
    <source>
        <strain evidence="3 4">IMCC3135</strain>
    </source>
</reference>
<dbReference type="InterPro" id="IPR034242">
    <property type="entry name" value="MauL"/>
</dbReference>
<dbReference type="AlphaFoldDB" id="A0A2Z2NUW6"/>
<evidence type="ECO:0000313" key="4">
    <source>
        <dbReference type="Proteomes" id="UP000250079"/>
    </source>
</evidence>
<protein>
    <recommendedName>
        <fullName evidence="5">Methylamine utilization protein</fullName>
    </recommendedName>
</protein>
<sequence>MRFACTMLLYVLCNSSAWASSLLVTVTDSEGNRLEHAVISIHGKVSQMATGDAALAVMDQRERQFAPSVLPIQQGTKVSFPNSDDVRHHVYSFSYPNNFELKLYHGEKNKPISFDEPGIVVLGCNIHDGMIGYLQVVDTPWFSKTEIDGLASIDQIPGGNYTLQVWHPDLGMNYEHQKITLTEGHQAITVRLPTGQRAQTPKPEVSPLQALFDD</sequence>
<name>A0A2Z2NUW6_9GAMM</name>
<organism evidence="3 4">
    <name type="scientific">Granulosicoccus antarcticus IMCC3135</name>
    <dbReference type="NCBI Taxonomy" id="1192854"/>
    <lineage>
        <taxon>Bacteria</taxon>
        <taxon>Pseudomonadati</taxon>
        <taxon>Pseudomonadota</taxon>
        <taxon>Gammaproteobacteria</taxon>
        <taxon>Chromatiales</taxon>
        <taxon>Granulosicoccaceae</taxon>
        <taxon>Granulosicoccus</taxon>
    </lineage>
</organism>
<feature type="chain" id="PRO_5016436125" description="Methylamine utilization protein" evidence="2">
    <location>
        <begin position="20"/>
        <end position="214"/>
    </location>
</feature>
<keyword evidence="2" id="KW-0732">Signal</keyword>
<dbReference type="CDD" id="cd04221">
    <property type="entry name" value="MauL"/>
    <property type="match status" value="1"/>
</dbReference>
<evidence type="ECO:0000256" key="2">
    <source>
        <dbReference type="SAM" id="SignalP"/>
    </source>
</evidence>
<accession>A0A2Z2NUW6</accession>
<dbReference type="Proteomes" id="UP000250079">
    <property type="component" value="Chromosome"/>
</dbReference>
<dbReference type="OrthoDB" id="9772097at2"/>
<dbReference type="SUPFAM" id="SSF49503">
    <property type="entry name" value="Cupredoxins"/>
    <property type="match status" value="1"/>
</dbReference>
<gene>
    <name evidence="3" type="ORF">IMCC3135_06750</name>
</gene>
<keyword evidence="4" id="KW-1185">Reference proteome</keyword>
<dbReference type="RefSeq" id="WP_157735806.1">
    <property type="nucleotide sequence ID" value="NZ_CP018632.1"/>
</dbReference>
<proteinExistence type="predicted"/>
<dbReference type="EMBL" id="CP018632">
    <property type="protein sequence ID" value="ASJ71457.1"/>
    <property type="molecule type" value="Genomic_DNA"/>
</dbReference>
<evidence type="ECO:0000313" key="3">
    <source>
        <dbReference type="EMBL" id="ASJ71457.1"/>
    </source>
</evidence>
<dbReference type="InterPro" id="IPR008972">
    <property type="entry name" value="Cupredoxin"/>
</dbReference>
<dbReference type="KEGG" id="gai:IMCC3135_06750"/>
<feature type="region of interest" description="Disordered" evidence="1">
    <location>
        <begin position="195"/>
        <end position="214"/>
    </location>
</feature>
<evidence type="ECO:0000256" key="1">
    <source>
        <dbReference type="SAM" id="MobiDB-lite"/>
    </source>
</evidence>